<protein>
    <recommendedName>
        <fullName evidence="2">Sulfatase N-terminal domain-containing protein</fullName>
    </recommendedName>
</protein>
<evidence type="ECO:0000313" key="3">
    <source>
        <dbReference type="EMBL" id="BEI88634.1"/>
    </source>
</evidence>
<proteinExistence type="predicted"/>
<feature type="transmembrane region" description="Helical" evidence="1">
    <location>
        <begin position="135"/>
        <end position="154"/>
    </location>
</feature>
<keyword evidence="4" id="KW-1185">Reference proteome</keyword>
<dbReference type="PANTHER" id="PTHR43751">
    <property type="entry name" value="SULFATASE"/>
    <property type="match status" value="1"/>
</dbReference>
<evidence type="ECO:0000259" key="2">
    <source>
        <dbReference type="Pfam" id="PF00884"/>
    </source>
</evidence>
<dbReference type="InterPro" id="IPR017850">
    <property type="entry name" value="Alkaline_phosphatase_core_sf"/>
</dbReference>
<dbReference type="KEGG" id="ccac:CcaHIS019_0113520"/>
<dbReference type="RefSeq" id="XP_060453900.1">
    <property type="nucleotide sequence ID" value="XM_060596959.1"/>
</dbReference>
<dbReference type="EMBL" id="AP028212">
    <property type="protein sequence ID" value="BEI88634.1"/>
    <property type="molecule type" value="Genomic_DNA"/>
</dbReference>
<dbReference type="Gene3D" id="3.40.720.10">
    <property type="entry name" value="Alkaline Phosphatase, subunit A"/>
    <property type="match status" value="1"/>
</dbReference>
<dbReference type="Proteomes" id="UP001233271">
    <property type="component" value="Chromosome 1"/>
</dbReference>
<evidence type="ECO:0000256" key="1">
    <source>
        <dbReference type="SAM" id="Phobius"/>
    </source>
</evidence>
<accession>A0AA48I2Z4</accession>
<dbReference type="GeneID" id="85492505"/>
<feature type="domain" description="Sulfatase N-terminal" evidence="2">
    <location>
        <begin position="519"/>
        <end position="795"/>
    </location>
</feature>
<keyword evidence="1" id="KW-0472">Membrane</keyword>
<dbReference type="AlphaFoldDB" id="A0AA48I2Z4"/>
<dbReference type="PANTHER" id="PTHR43751:SF3">
    <property type="entry name" value="SULFATASE N-TERMINAL DOMAIN-CONTAINING PROTEIN"/>
    <property type="match status" value="1"/>
</dbReference>
<dbReference type="Pfam" id="PF00884">
    <property type="entry name" value="Sulfatase"/>
    <property type="match status" value="1"/>
</dbReference>
<feature type="transmembrane region" description="Helical" evidence="1">
    <location>
        <begin position="161"/>
        <end position="184"/>
    </location>
</feature>
<gene>
    <name evidence="3" type="ORF">CcaverHIS019_0113520</name>
</gene>
<reference evidence="3" key="1">
    <citation type="journal article" date="2023" name="BMC Genomics">
        <title>Chromosome-level genome assemblies of Cutaneotrichosporon spp. (Trichosporonales, Basidiomycota) reveal imbalanced evolution between nucleotide sequences and chromosome synteny.</title>
        <authorList>
            <person name="Kobayashi Y."/>
            <person name="Kayamori A."/>
            <person name="Aoki K."/>
            <person name="Shiwa Y."/>
            <person name="Matsutani M."/>
            <person name="Fujita N."/>
            <person name="Sugita T."/>
            <person name="Iwasaki W."/>
            <person name="Tanaka N."/>
            <person name="Takashima M."/>
        </authorList>
    </citation>
    <scope>NUCLEOTIDE SEQUENCE</scope>
    <source>
        <strain evidence="3">HIS019</strain>
    </source>
</reference>
<sequence>MYRTRSCPSLGTLLSVALFNRKATFALVAVTTLLSKAVHIYAHYGALQEGLLTRWCYSFFLQDVLLLVVCHLFVEQKLDVNRSRTLRVLVGFGGTLLLSTSVFVALANVCVFYNSGVEVHWANASLASDAAGRRTLLSGLWPSIYITCGCILAATLLQWPLYFVFEIFANLISAPFIALSYVMAVGPRHVLRRSTWRGWYTIAKQRITSSKVDLEACEPKDFDLDDTSSDEYDLDNLASREEETDGLLGNSGSPVSSIGPSWRARLHPRNWPWYALNPRHWPWHALNPRNWPWRSLNPRTWTLDERFNPRNWPWMLLYQAFIHAGGLAALLAMFILSMMRPHKATLKLMSWTAIVSPFIALSSSSESLARMKPLYKSGIGFKWDGRTAMSRPTRYSWLPKDRVPAGFEDFYNDRRQYTASHDPLKISNLHDNLLEALGDLKTVPIRHVITILLESTRKDVFPLKKDGVIAKRFADSWANKELPSDVEDRLHNISSTARYLTGDFGGGFAPGEGEKQTPRGGITFEDTYVTSTYTLKSVAGTMCGLSPLIMDWNREYKKHLYQPCLPQVLDVLGTLDHQLGHNDEDDYLSHPWKSSFMQSATSTFDEQKPLVWRMGYGHFYDKEYLQADYAKFGKVTLPDVNYFSVVEDPLIDYIKDEFHMAKQNKKRVLITHLTSTSHHPYGIPDTDKEDEKYLALGKGVDDLSKWVNAIGYDDRWLGKILTALDDLQVANETLVVLVGDHGLSIAENGKLPTYYNPYTINNIVPMVFSHPLIPPIKVESSVTSRDIVPTILDLLAETGSLSKPATKAAKELTANYEGQSMIRPIRTKGDHDVSNWQFTVVNPGGEQLTIRDAHHKHWVLTVPVGDATDVEWQFSADDYNEQVAMDFEFHDFLHNVESKFGLEAARWSEEAAFIGRWWVQENWRRWGHGPYSRL</sequence>
<dbReference type="SUPFAM" id="SSF53649">
    <property type="entry name" value="Alkaline phosphatase-like"/>
    <property type="match status" value="1"/>
</dbReference>
<keyword evidence="1" id="KW-1133">Transmembrane helix</keyword>
<organism evidence="3 4">
    <name type="scientific">Cutaneotrichosporon cavernicola</name>
    <dbReference type="NCBI Taxonomy" id="279322"/>
    <lineage>
        <taxon>Eukaryota</taxon>
        <taxon>Fungi</taxon>
        <taxon>Dikarya</taxon>
        <taxon>Basidiomycota</taxon>
        <taxon>Agaricomycotina</taxon>
        <taxon>Tremellomycetes</taxon>
        <taxon>Trichosporonales</taxon>
        <taxon>Trichosporonaceae</taxon>
        <taxon>Cutaneotrichosporon</taxon>
    </lineage>
</organism>
<dbReference type="InterPro" id="IPR000917">
    <property type="entry name" value="Sulfatase_N"/>
</dbReference>
<name>A0AA48I2Z4_9TREE</name>
<feature type="transmembrane region" description="Helical" evidence="1">
    <location>
        <begin position="316"/>
        <end position="336"/>
    </location>
</feature>
<dbReference type="InterPro" id="IPR052701">
    <property type="entry name" value="GAG_Ulvan_Degrading_Sulfatases"/>
</dbReference>
<evidence type="ECO:0000313" key="4">
    <source>
        <dbReference type="Proteomes" id="UP001233271"/>
    </source>
</evidence>
<feature type="transmembrane region" description="Helical" evidence="1">
    <location>
        <begin position="86"/>
        <end position="115"/>
    </location>
</feature>
<keyword evidence="1" id="KW-0812">Transmembrane</keyword>